<name>A0A0F8XT80_9ZZZZ</name>
<accession>A0A0F8XT80</accession>
<comment type="caution">
    <text evidence="2">The sequence shown here is derived from an EMBL/GenBank/DDBJ whole genome shotgun (WGS) entry which is preliminary data.</text>
</comment>
<feature type="region of interest" description="Disordered" evidence="1">
    <location>
        <begin position="128"/>
        <end position="153"/>
    </location>
</feature>
<gene>
    <name evidence="2" type="ORF">LCGC14_2905030</name>
</gene>
<evidence type="ECO:0000313" key="2">
    <source>
        <dbReference type="EMBL" id="KKK72322.1"/>
    </source>
</evidence>
<sequence>MADAIELEWRRKTFTETIAGDSAVQALVSSPYVKSRYPTGTTISALIVVGESPGAEGRYGWRGGVIDRYTVDVFVNASAGGNLQEKADRITTAIDAALTQTKLEAALAALDTPQPNITATAKIATPWQDVDEPSPEGQQHRSADFEVEFCSTT</sequence>
<reference evidence="2" key="1">
    <citation type="journal article" date="2015" name="Nature">
        <title>Complex archaea that bridge the gap between prokaryotes and eukaryotes.</title>
        <authorList>
            <person name="Spang A."/>
            <person name="Saw J.H."/>
            <person name="Jorgensen S.L."/>
            <person name="Zaremba-Niedzwiedzka K."/>
            <person name="Martijn J."/>
            <person name="Lind A.E."/>
            <person name="van Eijk R."/>
            <person name="Schleper C."/>
            <person name="Guy L."/>
            <person name="Ettema T.J."/>
        </authorList>
    </citation>
    <scope>NUCLEOTIDE SEQUENCE</scope>
</reference>
<dbReference type="AlphaFoldDB" id="A0A0F8XT80"/>
<dbReference type="EMBL" id="LAZR01057310">
    <property type="protein sequence ID" value="KKK72322.1"/>
    <property type="molecule type" value="Genomic_DNA"/>
</dbReference>
<protein>
    <submittedName>
        <fullName evidence="2">Uncharacterized protein</fullName>
    </submittedName>
</protein>
<organism evidence="2">
    <name type="scientific">marine sediment metagenome</name>
    <dbReference type="NCBI Taxonomy" id="412755"/>
    <lineage>
        <taxon>unclassified sequences</taxon>
        <taxon>metagenomes</taxon>
        <taxon>ecological metagenomes</taxon>
    </lineage>
</organism>
<evidence type="ECO:0000256" key="1">
    <source>
        <dbReference type="SAM" id="MobiDB-lite"/>
    </source>
</evidence>
<proteinExistence type="predicted"/>